<dbReference type="InterPro" id="IPR038293">
    <property type="entry name" value="ATPase_inh_sub_z_sf"/>
</dbReference>
<dbReference type="RefSeq" id="WP_386078957.1">
    <property type="nucleotide sequence ID" value="NZ_JBHTJT010000060.1"/>
</dbReference>
<comment type="caution">
    <text evidence="1">The sequence shown here is derived from an EMBL/GenBank/DDBJ whole genome shotgun (WGS) entry which is preliminary data.</text>
</comment>
<evidence type="ECO:0000313" key="1">
    <source>
        <dbReference type="EMBL" id="MFD0982666.1"/>
    </source>
</evidence>
<dbReference type="Proteomes" id="UP001597108">
    <property type="component" value="Unassembled WGS sequence"/>
</dbReference>
<name>A0ABW3IXB1_9RHOB</name>
<dbReference type="Pfam" id="PF07345">
    <property type="entry name" value="ATPaseInh_sub_z"/>
    <property type="match status" value="1"/>
</dbReference>
<keyword evidence="2" id="KW-1185">Reference proteome</keyword>
<dbReference type="InterPro" id="IPR009945">
    <property type="entry name" value="ATPase_inh_sub_z"/>
</dbReference>
<dbReference type="Gene3D" id="1.10.790.20">
    <property type="entry name" value="Domain of unknown function DUF1476"/>
    <property type="match status" value="1"/>
</dbReference>
<accession>A0ABW3IXB1</accession>
<gene>
    <name evidence="1" type="ORF">ACFQ2S_23815</name>
</gene>
<reference evidence="2" key="1">
    <citation type="journal article" date="2019" name="Int. J. Syst. Evol. Microbiol.">
        <title>The Global Catalogue of Microorganisms (GCM) 10K type strain sequencing project: providing services to taxonomists for standard genome sequencing and annotation.</title>
        <authorList>
            <consortium name="The Broad Institute Genomics Platform"/>
            <consortium name="The Broad Institute Genome Sequencing Center for Infectious Disease"/>
            <person name="Wu L."/>
            <person name="Ma J."/>
        </authorList>
    </citation>
    <scope>NUCLEOTIDE SEQUENCE [LARGE SCALE GENOMIC DNA]</scope>
    <source>
        <strain evidence="2">CCUG 60524</strain>
    </source>
</reference>
<evidence type="ECO:0000313" key="2">
    <source>
        <dbReference type="Proteomes" id="UP001597108"/>
    </source>
</evidence>
<dbReference type="EMBL" id="JBHTJT010000060">
    <property type="protein sequence ID" value="MFD0982666.1"/>
    <property type="molecule type" value="Genomic_DNA"/>
</dbReference>
<organism evidence="1 2">
    <name type="scientific">Tropicimonas aquimaris</name>
    <dbReference type="NCBI Taxonomy" id="914152"/>
    <lineage>
        <taxon>Bacteria</taxon>
        <taxon>Pseudomonadati</taxon>
        <taxon>Pseudomonadota</taxon>
        <taxon>Alphaproteobacteria</taxon>
        <taxon>Rhodobacterales</taxon>
        <taxon>Roseobacteraceae</taxon>
        <taxon>Tropicimonas</taxon>
    </lineage>
</organism>
<sequence length="106" mass="11855">MSAFKKREQSMEAKFARDGELAFQARIQAFRFIAGWAAQLKDDALSGERELVQELIREGLRSPGNDRTIAVLSNYLGDLADEALLHRKLEEFMRDATAVVGLARAS</sequence>
<protein>
    <submittedName>
        <fullName evidence="1">ATPase inhibitor subunit zeta</fullName>
    </submittedName>
</protein>
<proteinExistence type="predicted"/>